<dbReference type="AlphaFoldDB" id="A0A8H3WCT6"/>
<dbReference type="OrthoDB" id="1669814at2759"/>
<dbReference type="InterPro" id="IPR017926">
    <property type="entry name" value="GATASE"/>
</dbReference>
<evidence type="ECO:0000259" key="1">
    <source>
        <dbReference type="Pfam" id="PF00117"/>
    </source>
</evidence>
<accession>A0A8H3WCT6</accession>
<organism evidence="2 3">
    <name type="scientific">Colletotrichum asianum</name>
    <dbReference type="NCBI Taxonomy" id="702518"/>
    <lineage>
        <taxon>Eukaryota</taxon>
        <taxon>Fungi</taxon>
        <taxon>Dikarya</taxon>
        <taxon>Ascomycota</taxon>
        <taxon>Pezizomycotina</taxon>
        <taxon>Sordariomycetes</taxon>
        <taxon>Hypocreomycetidae</taxon>
        <taxon>Glomerellales</taxon>
        <taxon>Glomerellaceae</taxon>
        <taxon>Colletotrichum</taxon>
        <taxon>Colletotrichum gloeosporioides species complex</taxon>
    </lineage>
</organism>
<proteinExistence type="predicted"/>
<evidence type="ECO:0000313" key="2">
    <source>
        <dbReference type="EMBL" id="KAF0323840.1"/>
    </source>
</evidence>
<dbReference type="InterPro" id="IPR044992">
    <property type="entry name" value="ChyE-like"/>
</dbReference>
<dbReference type="SUPFAM" id="SSF52317">
    <property type="entry name" value="Class I glutamine amidotransferase-like"/>
    <property type="match status" value="1"/>
</dbReference>
<protein>
    <submittedName>
        <fullName evidence="2">Gmp synthase</fullName>
    </submittedName>
</protein>
<dbReference type="Proteomes" id="UP000434172">
    <property type="component" value="Unassembled WGS sequence"/>
</dbReference>
<dbReference type="GO" id="GO:0005634">
    <property type="term" value="C:nucleus"/>
    <property type="evidence" value="ECO:0007669"/>
    <property type="project" value="TreeGrafter"/>
</dbReference>
<name>A0A8H3WCT6_9PEZI</name>
<evidence type="ECO:0000313" key="3">
    <source>
        <dbReference type="Proteomes" id="UP000434172"/>
    </source>
</evidence>
<reference evidence="2 3" key="1">
    <citation type="submission" date="2019-12" db="EMBL/GenBank/DDBJ databases">
        <title>A genome sequence resource for the geographically widespread anthracnose pathogen Colletotrichum asianum.</title>
        <authorList>
            <person name="Meng Y."/>
        </authorList>
    </citation>
    <scope>NUCLEOTIDE SEQUENCE [LARGE SCALE GENOMIC DNA]</scope>
    <source>
        <strain evidence="2 3">ICMP 18580</strain>
    </source>
</reference>
<keyword evidence="3" id="KW-1185">Reference proteome</keyword>
<dbReference type="CDD" id="cd01741">
    <property type="entry name" value="GATase1_1"/>
    <property type="match status" value="1"/>
</dbReference>
<gene>
    <name evidence="2" type="ORF">GQ607_008812</name>
</gene>
<comment type="caution">
    <text evidence="2">The sequence shown here is derived from an EMBL/GenBank/DDBJ whole genome shotgun (WGS) entry which is preliminary data.</text>
</comment>
<dbReference type="EMBL" id="WOWK01000048">
    <property type="protein sequence ID" value="KAF0323840.1"/>
    <property type="molecule type" value="Genomic_DNA"/>
</dbReference>
<dbReference type="GO" id="GO:0005829">
    <property type="term" value="C:cytosol"/>
    <property type="evidence" value="ECO:0007669"/>
    <property type="project" value="TreeGrafter"/>
</dbReference>
<dbReference type="Pfam" id="PF00117">
    <property type="entry name" value="GATase"/>
    <property type="match status" value="1"/>
</dbReference>
<dbReference type="InterPro" id="IPR029062">
    <property type="entry name" value="Class_I_gatase-like"/>
</dbReference>
<dbReference type="Gene3D" id="3.40.50.880">
    <property type="match status" value="1"/>
</dbReference>
<feature type="domain" description="Glutamine amidotransferase" evidence="1">
    <location>
        <begin position="73"/>
        <end position="219"/>
    </location>
</feature>
<dbReference type="PANTHER" id="PTHR42695:SF6">
    <property type="entry name" value="GLUTAMINE AMIDOTRANSFERASE DOMAIN-CONTAINING PROTEIN"/>
    <property type="match status" value="1"/>
</dbReference>
<sequence>MTVVTPRRKLRIAVLCCFPIPENIAKDRGQFDDIFASWILASVNAYNAKKPNGQIIAEVTGFDVILKDEYPLPVEDFDALIVTGSVASAYDDEPCFHKLAAFLRDVYENSPTVKIFGGCFGHQLIGQAFLSKHGAGVVKNPKGWEIGVHQVSLSEDFASHFPCLKGDTVSYQFLHQDVVQLDGPLPPNWVHMGASPLCEVQGFLVPGRVLTYQGHPEFDTFINKWSTLALQQSGMIPDDEKMKEYLRLVDQDDTRLLAGEMAVQFFLSQPTLIE</sequence>
<dbReference type="PANTHER" id="PTHR42695">
    <property type="entry name" value="GLUTAMINE AMIDOTRANSFERASE YLR126C-RELATED"/>
    <property type="match status" value="1"/>
</dbReference>
<dbReference type="PROSITE" id="PS51273">
    <property type="entry name" value="GATASE_TYPE_1"/>
    <property type="match status" value="1"/>
</dbReference>